<dbReference type="GO" id="GO:0051156">
    <property type="term" value="P:glucose 6-phosphate metabolic process"/>
    <property type="evidence" value="ECO:0007669"/>
    <property type="project" value="TreeGrafter"/>
</dbReference>
<dbReference type="PROSITE" id="PS51463">
    <property type="entry name" value="P_GLUCOSE_ISOMERASE_3"/>
    <property type="match status" value="1"/>
</dbReference>
<dbReference type="Gene3D" id="3.40.50.10490">
    <property type="entry name" value="Glucose-6-phosphate isomerase like protein, domain 1"/>
    <property type="match status" value="2"/>
</dbReference>
<dbReference type="SUPFAM" id="SSF53697">
    <property type="entry name" value="SIS domain"/>
    <property type="match status" value="1"/>
</dbReference>
<evidence type="ECO:0000256" key="1">
    <source>
        <dbReference type="ARBA" id="ARBA00004926"/>
    </source>
</evidence>
<evidence type="ECO:0000256" key="4">
    <source>
        <dbReference type="ARBA" id="ARBA00018388"/>
    </source>
</evidence>
<dbReference type="InterPro" id="IPR018189">
    <property type="entry name" value="Phosphoglucose_isomerase_CS"/>
</dbReference>
<dbReference type="GO" id="GO:0005829">
    <property type="term" value="C:cytosol"/>
    <property type="evidence" value="ECO:0007669"/>
    <property type="project" value="TreeGrafter"/>
</dbReference>
<evidence type="ECO:0000256" key="5">
    <source>
        <dbReference type="ARBA" id="ARBA00022432"/>
    </source>
</evidence>
<dbReference type="UniPathway" id="UPA00109">
    <property type="reaction ID" value="UER00181"/>
</dbReference>
<dbReference type="EMBL" id="KZ819323">
    <property type="protein sequence ID" value="PWN22156.1"/>
    <property type="molecule type" value="Genomic_DNA"/>
</dbReference>
<organism evidence="11 12">
    <name type="scientific">Pseudomicrostroma glucosiphilum</name>
    <dbReference type="NCBI Taxonomy" id="1684307"/>
    <lineage>
        <taxon>Eukaryota</taxon>
        <taxon>Fungi</taxon>
        <taxon>Dikarya</taxon>
        <taxon>Basidiomycota</taxon>
        <taxon>Ustilaginomycotina</taxon>
        <taxon>Exobasidiomycetes</taxon>
        <taxon>Microstromatales</taxon>
        <taxon>Microstromatales incertae sedis</taxon>
        <taxon>Pseudomicrostroma</taxon>
    </lineage>
</organism>
<dbReference type="CDD" id="cd05016">
    <property type="entry name" value="SIS_PGI_2"/>
    <property type="match status" value="1"/>
</dbReference>
<accession>A0A316UAC3</accession>
<comment type="function">
    <text evidence="8">In the cytoplasm, catalyzes the conversion of glucose-6-phosphate to fructose-6-phosphate, the second step in glycolysis, and the reverse reaction during gluconeogenesis.</text>
</comment>
<dbReference type="OrthoDB" id="5831190at2759"/>
<dbReference type="InterPro" id="IPR001672">
    <property type="entry name" value="G6P_Isomerase"/>
</dbReference>
<dbReference type="HAMAP" id="MF_00473">
    <property type="entry name" value="G6P_isomerase"/>
    <property type="match status" value="1"/>
</dbReference>
<dbReference type="Gene3D" id="1.10.1390.10">
    <property type="match status" value="1"/>
</dbReference>
<dbReference type="EC" id="5.3.1.9" evidence="3 10"/>
<gene>
    <name evidence="11" type="ORF">BCV69DRAFT_256810</name>
</gene>
<evidence type="ECO:0000256" key="9">
    <source>
        <dbReference type="ARBA" id="ARBA00029321"/>
    </source>
</evidence>
<proteinExistence type="inferred from homology"/>
<dbReference type="NCBIfam" id="NF001211">
    <property type="entry name" value="PRK00179.1"/>
    <property type="match status" value="1"/>
</dbReference>
<dbReference type="Pfam" id="PF00342">
    <property type="entry name" value="PGI"/>
    <property type="match status" value="1"/>
</dbReference>
<dbReference type="RefSeq" id="XP_025349316.1">
    <property type="nucleotide sequence ID" value="XM_025490612.1"/>
</dbReference>
<evidence type="ECO:0000313" key="11">
    <source>
        <dbReference type="EMBL" id="PWN22156.1"/>
    </source>
</evidence>
<evidence type="ECO:0000256" key="7">
    <source>
        <dbReference type="ARBA" id="ARBA00023235"/>
    </source>
</evidence>
<comment type="pathway">
    <text evidence="1 10">Carbohydrate degradation; glycolysis; D-glyceraldehyde 3-phosphate and glycerone phosphate from D-glucose: step 2/4.</text>
</comment>
<dbReference type="CDD" id="cd05015">
    <property type="entry name" value="SIS_PGI_1"/>
    <property type="match status" value="1"/>
</dbReference>
<dbReference type="GeneID" id="37012346"/>
<name>A0A316UAC3_9BASI</name>
<dbReference type="GO" id="GO:0097367">
    <property type="term" value="F:carbohydrate derivative binding"/>
    <property type="evidence" value="ECO:0007669"/>
    <property type="project" value="InterPro"/>
</dbReference>
<keyword evidence="6 10" id="KW-0324">Glycolysis</keyword>
<dbReference type="PANTHER" id="PTHR11469:SF1">
    <property type="entry name" value="GLUCOSE-6-PHOSPHATE ISOMERASE"/>
    <property type="match status" value="1"/>
</dbReference>
<reference evidence="11 12" key="1">
    <citation type="journal article" date="2018" name="Mol. Biol. Evol.">
        <title>Broad Genomic Sampling Reveals a Smut Pathogenic Ancestry of the Fungal Clade Ustilaginomycotina.</title>
        <authorList>
            <person name="Kijpornyongpan T."/>
            <person name="Mondo S.J."/>
            <person name="Barry K."/>
            <person name="Sandor L."/>
            <person name="Lee J."/>
            <person name="Lipzen A."/>
            <person name="Pangilinan J."/>
            <person name="LaButti K."/>
            <person name="Hainaut M."/>
            <person name="Henrissat B."/>
            <person name="Grigoriev I.V."/>
            <person name="Spatafora J.W."/>
            <person name="Aime M.C."/>
        </authorList>
    </citation>
    <scope>NUCLEOTIDE SEQUENCE [LARGE SCALE GENOMIC DNA]</scope>
    <source>
        <strain evidence="11 12">MCA 4718</strain>
    </source>
</reference>
<evidence type="ECO:0000256" key="6">
    <source>
        <dbReference type="ARBA" id="ARBA00023152"/>
    </source>
</evidence>
<dbReference type="GO" id="GO:0006096">
    <property type="term" value="P:glycolytic process"/>
    <property type="evidence" value="ECO:0007669"/>
    <property type="project" value="UniProtKB-UniPathway"/>
</dbReference>
<dbReference type="InterPro" id="IPR035482">
    <property type="entry name" value="SIS_PGI_2"/>
</dbReference>
<keyword evidence="5 10" id="KW-0312">Gluconeogenesis</keyword>
<dbReference type="GO" id="GO:0048029">
    <property type="term" value="F:monosaccharide binding"/>
    <property type="evidence" value="ECO:0007669"/>
    <property type="project" value="TreeGrafter"/>
</dbReference>
<dbReference type="GO" id="GO:0004347">
    <property type="term" value="F:glucose-6-phosphate isomerase activity"/>
    <property type="evidence" value="ECO:0007669"/>
    <property type="project" value="UniProtKB-EC"/>
</dbReference>
<dbReference type="InterPro" id="IPR023096">
    <property type="entry name" value="G6P_Isomerase_C"/>
</dbReference>
<dbReference type="FunFam" id="3.40.50.10490:FF:000004">
    <property type="entry name" value="Glucose-6-phosphate isomerase"/>
    <property type="match status" value="1"/>
</dbReference>
<dbReference type="InterPro" id="IPR035476">
    <property type="entry name" value="SIS_PGI_1"/>
</dbReference>
<evidence type="ECO:0000256" key="10">
    <source>
        <dbReference type="RuleBase" id="RU000612"/>
    </source>
</evidence>
<dbReference type="PRINTS" id="PR00662">
    <property type="entry name" value="G6PISOMERASE"/>
</dbReference>
<evidence type="ECO:0000256" key="3">
    <source>
        <dbReference type="ARBA" id="ARBA00011952"/>
    </source>
</evidence>
<comment type="catalytic activity">
    <reaction evidence="9 10">
        <text>alpha-D-glucose 6-phosphate = beta-D-fructose 6-phosphate</text>
        <dbReference type="Rhea" id="RHEA:11816"/>
        <dbReference type="ChEBI" id="CHEBI:57634"/>
        <dbReference type="ChEBI" id="CHEBI:58225"/>
        <dbReference type="EC" id="5.3.1.9"/>
    </reaction>
</comment>
<dbReference type="GO" id="GO:0006094">
    <property type="term" value="P:gluconeogenesis"/>
    <property type="evidence" value="ECO:0007669"/>
    <property type="project" value="UniProtKB-KW"/>
</dbReference>
<dbReference type="Proteomes" id="UP000245942">
    <property type="component" value="Unassembled WGS sequence"/>
</dbReference>
<evidence type="ECO:0000313" key="12">
    <source>
        <dbReference type="Proteomes" id="UP000245942"/>
    </source>
</evidence>
<dbReference type="PROSITE" id="PS00765">
    <property type="entry name" value="P_GLUCOSE_ISOMERASE_1"/>
    <property type="match status" value="1"/>
</dbReference>
<dbReference type="PROSITE" id="PS00174">
    <property type="entry name" value="P_GLUCOSE_ISOMERASE_2"/>
    <property type="match status" value="1"/>
</dbReference>
<dbReference type="InterPro" id="IPR046348">
    <property type="entry name" value="SIS_dom_sf"/>
</dbReference>
<keyword evidence="12" id="KW-1185">Reference proteome</keyword>
<comment type="similarity">
    <text evidence="2 10">Belongs to the GPI family.</text>
</comment>
<evidence type="ECO:0000256" key="8">
    <source>
        <dbReference type="ARBA" id="ARBA00024178"/>
    </source>
</evidence>
<protein>
    <recommendedName>
        <fullName evidence="4 10">Glucose-6-phosphate isomerase</fullName>
        <ecNumber evidence="3 10">5.3.1.9</ecNumber>
    </recommendedName>
</protein>
<sequence length="556" mass="61974">MSKLATSYPSWSKLEQLSKQKINLREAFAKDPQRFQRYSRSFKGDRVKDISLLFDFSKNLIDDDVLASLISLAKEAKVEEHRDAMLDGKPINGSEDRAVLHIALRDLEGDFKGKDSVAGVKEVIPELKHMKEFSEAVRSGSWKGYTGKTIKSIVNIGIGGSDLGPVMATQALKPYSKRDLDAHFVSNIDGTHIAETLKVCDPETTLFIVASKTFTTQETITNATAARDWFMETAKDKAHVEKHFVALSTNVKAATEFGIAEANMFKFWDWVGGRYSLWSAIGLSIALVIGYENFEEFLKGGNEMDRHFKNAKLEDNLPVLLALIAIWYNNFHNAQSQAILAYDQYMNKFADFLEQLEMESNGKFITSNSERVNYETGPIIWGQPGTNGQHAFYQLIHQGTKLIPCDFLAPVESQNPIRGGELHDILLSNFFAQPEALAFGKTEEEVKKELGPKDAGNTFLVKSKVFEGNKPTNSIMFQKLTPGTLGALVALYEHKVAVQGFVWGINSFDQMGVELGKVLAKKILPVLQQADAQKVDSEGHDSSTSGLIKHYLSNRK</sequence>
<dbReference type="AlphaFoldDB" id="A0A316UAC3"/>
<evidence type="ECO:0000256" key="2">
    <source>
        <dbReference type="ARBA" id="ARBA00006604"/>
    </source>
</evidence>
<dbReference type="STRING" id="1684307.A0A316UAC3"/>
<dbReference type="PANTHER" id="PTHR11469">
    <property type="entry name" value="GLUCOSE-6-PHOSPHATE ISOMERASE"/>
    <property type="match status" value="1"/>
</dbReference>
<keyword evidence="7 10" id="KW-0413">Isomerase</keyword>